<comment type="caution">
    <text evidence="1">The sequence shown here is derived from an EMBL/GenBank/DDBJ whole genome shotgun (WGS) entry which is preliminary data.</text>
</comment>
<dbReference type="EMBL" id="LGSS01000016">
    <property type="protein sequence ID" value="KNF07465.1"/>
    <property type="molecule type" value="Genomic_DNA"/>
</dbReference>
<organism evidence="1 2">
    <name type="scientific">Gottschalkia purinilytica</name>
    <name type="common">Clostridium purinilyticum</name>
    <dbReference type="NCBI Taxonomy" id="1503"/>
    <lineage>
        <taxon>Bacteria</taxon>
        <taxon>Bacillati</taxon>
        <taxon>Bacillota</taxon>
        <taxon>Tissierellia</taxon>
        <taxon>Tissierellales</taxon>
        <taxon>Gottschalkiaceae</taxon>
        <taxon>Gottschalkia</taxon>
    </lineage>
</organism>
<name>A0A0L0W877_GOTPU</name>
<gene>
    <name evidence="1" type="ORF">CLPU_16c00180</name>
</gene>
<evidence type="ECO:0000313" key="2">
    <source>
        <dbReference type="Proteomes" id="UP000037267"/>
    </source>
</evidence>
<accession>A0A0L0W877</accession>
<protein>
    <submittedName>
        <fullName evidence="1">Uncharacterized protein</fullName>
    </submittedName>
</protein>
<dbReference type="AlphaFoldDB" id="A0A0L0W877"/>
<keyword evidence="2" id="KW-1185">Reference proteome</keyword>
<proteinExistence type="predicted"/>
<dbReference type="STRING" id="1503.CLPU_16c00180"/>
<evidence type="ECO:0000313" key="1">
    <source>
        <dbReference type="EMBL" id="KNF07465.1"/>
    </source>
</evidence>
<sequence>MLKITKKVIIITIMKTFYDKYSDIVMKDKIERYNPNCRDFKERGLT</sequence>
<reference evidence="2" key="1">
    <citation type="submission" date="2015-07" db="EMBL/GenBank/DDBJ databases">
        <title>Draft genome sequence of the purine-degrading Gottschalkia purinilyticum DSM 1384 (formerly Clostridium purinilyticum).</title>
        <authorList>
            <person name="Poehlein A."/>
            <person name="Schiel-Bengelsdorf B."/>
            <person name="Bengelsdorf F.R."/>
            <person name="Daniel R."/>
            <person name="Duerre P."/>
        </authorList>
    </citation>
    <scope>NUCLEOTIDE SEQUENCE [LARGE SCALE GENOMIC DNA]</scope>
    <source>
        <strain evidence="2">DSM 1384</strain>
    </source>
</reference>
<dbReference type="Proteomes" id="UP000037267">
    <property type="component" value="Unassembled WGS sequence"/>
</dbReference>